<dbReference type="GO" id="GO:0016829">
    <property type="term" value="F:lyase activity"/>
    <property type="evidence" value="ECO:0007669"/>
    <property type="project" value="UniProtKB-KW"/>
</dbReference>
<reference evidence="5" key="1">
    <citation type="submission" date="2018-06" db="EMBL/GenBank/DDBJ databases">
        <authorList>
            <person name="Zhirakovskaya E."/>
        </authorList>
    </citation>
    <scope>NUCLEOTIDE SEQUENCE</scope>
</reference>
<keyword evidence="3" id="KW-0663">Pyridoxal phosphate</keyword>
<evidence type="ECO:0000256" key="3">
    <source>
        <dbReference type="ARBA" id="ARBA00022898"/>
    </source>
</evidence>
<evidence type="ECO:0000256" key="2">
    <source>
        <dbReference type="ARBA" id="ARBA00006966"/>
    </source>
</evidence>
<dbReference type="EC" id="4.1.2.48" evidence="5"/>
<sequence>MTPQGVATALAGFPHRPPHGAPGSVLSLTQATECGTVYSADELKALCDFAHAADLKVHMDGARFANAAASTGASPAALSWRAGVDVLCFGGTKNGCLAAEAVIFFDKEAAKDFEFRRKRAGHLWSKMRFIAAQFDAYLDDDLWLKLAGCANAMATQLSSGLAAVSGVEISYPTEINQVFACFPDGVADRLKDQGAAFFPWVTPGDPANGKMHRMVTSFKTTPQEVDAFVKAVADAARS</sequence>
<dbReference type="Gene3D" id="3.40.640.10">
    <property type="entry name" value="Type I PLP-dependent aspartate aminotransferase-like (Major domain)"/>
    <property type="match status" value="1"/>
</dbReference>
<comment type="cofactor">
    <cofactor evidence="1">
        <name>pyridoxal 5'-phosphate</name>
        <dbReference type="ChEBI" id="CHEBI:597326"/>
    </cofactor>
</comment>
<keyword evidence="5" id="KW-0456">Lyase</keyword>
<organism evidence="5">
    <name type="scientific">hydrothermal vent metagenome</name>
    <dbReference type="NCBI Taxonomy" id="652676"/>
    <lineage>
        <taxon>unclassified sequences</taxon>
        <taxon>metagenomes</taxon>
        <taxon>ecological metagenomes</taxon>
    </lineage>
</organism>
<accession>A0A3B0SYL5</accession>
<dbReference type="PANTHER" id="PTHR48097">
    <property type="entry name" value="L-THREONINE ALDOLASE-RELATED"/>
    <property type="match status" value="1"/>
</dbReference>
<gene>
    <name evidence="5" type="ORF">MNBD_ALPHA05-626</name>
</gene>
<proteinExistence type="inferred from homology"/>
<dbReference type="Pfam" id="PF01212">
    <property type="entry name" value="Beta_elim_lyase"/>
    <property type="match status" value="1"/>
</dbReference>
<dbReference type="PANTHER" id="PTHR48097:SF5">
    <property type="entry name" value="LOW SPECIFICITY L-THREONINE ALDOLASE"/>
    <property type="match status" value="1"/>
</dbReference>
<dbReference type="InterPro" id="IPR001597">
    <property type="entry name" value="ArAA_b-elim_lyase/Thr_aldolase"/>
</dbReference>
<dbReference type="SUPFAM" id="SSF53383">
    <property type="entry name" value="PLP-dependent transferases"/>
    <property type="match status" value="1"/>
</dbReference>
<feature type="domain" description="Aromatic amino acid beta-eliminating lyase/threonine aldolase" evidence="4">
    <location>
        <begin position="16"/>
        <end position="179"/>
    </location>
</feature>
<dbReference type="EMBL" id="UOEH01000576">
    <property type="protein sequence ID" value="VAW07302.1"/>
    <property type="molecule type" value="Genomic_DNA"/>
</dbReference>
<dbReference type="GO" id="GO:0006520">
    <property type="term" value="P:amino acid metabolic process"/>
    <property type="evidence" value="ECO:0007669"/>
    <property type="project" value="InterPro"/>
</dbReference>
<evidence type="ECO:0000313" key="5">
    <source>
        <dbReference type="EMBL" id="VAW07302.1"/>
    </source>
</evidence>
<dbReference type="InterPro" id="IPR015421">
    <property type="entry name" value="PyrdxlP-dep_Trfase_major"/>
</dbReference>
<dbReference type="AlphaFoldDB" id="A0A3B0SYL5"/>
<dbReference type="InterPro" id="IPR015424">
    <property type="entry name" value="PyrdxlP-dep_Trfase"/>
</dbReference>
<name>A0A3B0SYL5_9ZZZZ</name>
<dbReference type="Gene3D" id="3.90.1150.10">
    <property type="entry name" value="Aspartate Aminotransferase, domain 1"/>
    <property type="match status" value="1"/>
</dbReference>
<protein>
    <submittedName>
        <fullName evidence="5">Low-specificity L-threonine aldolase</fullName>
        <ecNumber evidence="5">4.1.2.48</ecNumber>
    </submittedName>
</protein>
<evidence type="ECO:0000259" key="4">
    <source>
        <dbReference type="Pfam" id="PF01212"/>
    </source>
</evidence>
<comment type="similarity">
    <text evidence="2">Belongs to the threonine aldolase family.</text>
</comment>
<evidence type="ECO:0000256" key="1">
    <source>
        <dbReference type="ARBA" id="ARBA00001933"/>
    </source>
</evidence>
<dbReference type="InterPro" id="IPR015422">
    <property type="entry name" value="PyrdxlP-dep_Trfase_small"/>
</dbReference>